<keyword evidence="10" id="KW-1133">Transmembrane helix</keyword>
<dbReference type="GO" id="GO:0005794">
    <property type="term" value="C:Golgi apparatus"/>
    <property type="evidence" value="ECO:0007669"/>
    <property type="project" value="EnsemblFungi"/>
</dbReference>
<dbReference type="GO" id="GO:0000324">
    <property type="term" value="C:fungal-type vacuole"/>
    <property type="evidence" value="ECO:0007669"/>
    <property type="project" value="EnsemblFungi"/>
</dbReference>
<keyword evidence="7 9" id="KW-0862">Zinc</keyword>
<dbReference type="VEuPathDB" id="FungiDB:CJJ07_004534"/>
<dbReference type="GO" id="GO:0004222">
    <property type="term" value="F:metalloendopeptidase activity"/>
    <property type="evidence" value="ECO:0007669"/>
    <property type="project" value="EnsemblFungi"/>
</dbReference>
<dbReference type="PANTHER" id="PTHR11804">
    <property type="entry name" value="PROTEASE M3 THIMET OLIGOPEPTIDASE-RELATED"/>
    <property type="match status" value="1"/>
</dbReference>
<dbReference type="GO" id="GO:0006508">
    <property type="term" value="P:proteolysis"/>
    <property type="evidence" value="ECO:0007669"/>
    <property type="project" value="UniProtKB-KW"/>
</dbReference>
<dbReference type="VEuPathDB" id="FungiDB:CJI96_0002240"/>
<keyword evidence="4 9" id="KW-0645">Protease</keyword>
<dbReference type="FunFam" id="3.40.390.10:FF:000074">
    <property type="entry name" value="Metalloprotease"/>
    <property type="match status" value="1"/>
</dbReference>
<dbReference type="GO" id="GO:0046872">
    <property type="term" value="F:metal ion binding"/>
    <property type="evidence" value="ECO:0007669"/>
    <property type="project" value="UniProtKB-UniRule"/>
</dbReference>
<dbReference type="SUPFAM" id="SSF55486">
    <property type="entry name" value="Metalloproteases ('zincins'), catalytic domain"/>
    <property type="match status" value="1"/>
</dbReference>
<dbReference type="AlphaFoldDB" id="A0A0L0P7F1"/>
<evidence type="ECO:0000256" key="6">
    <source>
        <dbReference type="ARBA" id="ARBA00022801"/>
    </source>
</evidence>
<evidence type="ECO:0000256" key="2">
    <source>
        <dbReference type="ARBA" id="ARBA00006040"/>
    </source>
</evidence>
<dbReference type="InterPro" id="IPR024080">
    <property type="entry name" value="Neurolysin/TOP_N"/>
</dbReference>
<dbReference type="VEuPathDB" id="FungiDB:CJI97_003781"/>
<comment type="caution">
    <text evidence="12">The sequence shown here is derived from an EMBL/GenBank/DDBJ whole genome shotgun (WGS) entry which is preliminary data.</text>
</comment>
<evidence type="ECO:0000256" key="3">
    <source>
        <dbReference type="ARBA" id="ARBA00022490"/>
    </source>
</evidence>
<evidence type="ECO:0000256" key="9">
    <source>
        <dbReference type="RuleBase" id="RU003435"/>
    </source>
</evidence>
<keyword evidence="5 9" id="KW-0479">Metal-binding</keyword>
<sequence length="790" mass="91370">MRMAWGPQKRWTTNAKYSTFFGVEDTKKPSFSSNKSTVDETTVIAVKVFRFLNVFIVLVAIGVLVAQFWFNHGCIIRCDKYKYNEFPGFGKVSEFLHTYPLFSKMSQTDLETIASNLPLPQWTQTPQEILAEAKELIAKDKAFYDKIAAIEEPTVENVLIPSTEYENAQYFPVNKLTFYQYVSPDKAVRDASTEAENLLDQASIEQNSRVDVFKVYNKLWEKINGTDATDPETMKFLEKTVKFYKRNGLNLPEDKREEVKKLKLRRAELQTKFAKNTNEENGHLEFTLDELEGVPASIIEQFEKATVDGQEKYKVTFKYPDILPVLKYAKKESTRKLAYIENQNKVPENAAILKEIIELRYHLAKLLGYDTYSEFVLEERMAKNQQNVLDFLADLKEKLSPLGEQELQKMKAFKKEHLKANGLPDQDEYYAWDHSFYNNLLLEQEHQVDHQKISEYFPLDKTISNMLGFYESLFDVKFVKVDNSKSDTVWHPDVHKFALFSNIKYGEPKNEFRGWIFFDLHPREGKYTHAAQFGLQAGYEKPDGTRETPFAALVCNFTKPKKDKPSLLKHDEVTTFFHELGHGVHSLLSRTKHTRFHGTHVPRDFVECPSQMLEFWTWSPNELKVLSSHYKTGEPLADDLLDKLIKSKHVNTGLANLRQMHFALFDMKLHTIADEKDLDAVDLDKLWNELREELTFISNGGITSRGYATFGHIAGGYESGYYGYLYSQVFATDIYYTHFKADPMNVEKGLQYRDTILKNGGSKEVLDILKELLGREPNSEAFMKEILGEA</sequence>
<dbReference type="Gene3D" id="1.20.1050.40">
    <property type="entry name" value="Endopeptidase. Chain P, domain 1"/>
    <property type="match status" value="1"/>
</dbReference>
<dbReference type="CDD" id="cd06455">
    <property type="entry name" value="M3A_TOP"/>
    <property type="match status" value="1"/>
</dbReference>
<dbReference type="FunFam" id="1.20.1050.40:FF:000001">
    <property type="entry name" value="Thimet oligopeptidase 1"/>
    <property type="match status" value="1"/>
</dbReference>
<dbReference type="VEuPathDB" id="FungiDB:CJJ09_000399"/>
<evidence type="ECO:0000256" key="1">
    <source>
        <dbReference type="ARBA" id="ARBA00004496"/>
    </source>
</evidence>
<evidence type="ECO:0000259" key="11">
    <source>
        <dbReference type="Pfam" id="PF01432"/>
    </source>
</evidence>
<dbReference type="InterPro" id="IPR001567">
    <property type="entry name" value="Pept_M3A_M3B_dom"/>
</dbReference>
<keyword evidence="10" id="KW-0472">Membrane</keyword>
<comment type="similarity">
    <text evidence="2 9">Belongs to the peptidase M3 family.</text>
</comment>
<feature type="domain" description="Peptidase M3A/M3B catalytic" evidence="11">
    <location>
        <begin position="325"/>
        <end position="785"/>
    </location>
</feature>
<dbReference type="GO" id="GO:0006518">
    <property type="term" value="P:peptide metabolic process"/>
    <property type="evidence" value="ECO:0007669"/>
    <property type="project" value="TreeGrafter"/>
</dbReference>
<keyword evidence="10" id="KW-0812">Transmembrane</keyword>
<reference evidence="13" key="1">
    <citation type="journal article" date="2015" name="BMC Genomics">
        <title>Draft genome of a commonly misdiagnosed multidrug resistant pathogen Candida auris.</title>
        <authorList>
            <person name="Chatterjee S."/>
            <person name="Alampalli S.V."/>
            <person name="Nageshan R.K."/>
            <person name="Chettiar S.T."/>
            <person name="Joshi S."/>
            <person name="Tatu U.S."/>
        </authorList>
    </citation>
    <scope>NUCLEOTIDE SEQUENCE [LARGE SCALE GENOMIC DNA]</scope>
    <source>
        <strain evidence="13">6684</strain>
    </source>
</reference>
<comment type="subcellular location">
    <subcellularLocation>
        <location evidence="1">Cytoplasm</location>
    </subcellularLocation>
</comment>
<protein>
    <recommendedName>
        <fullName evidence="11">Peptidase M3A/M3B catalytic domain-containing protein</fullName>
    </recommendedName>
</protein>
<keyword evidence="3" id="KW-0963">Cytoplasm</keyword>
<dbReference type="Proteomes" id="UP000037122">
    <property type="component" value="Unassembled WGS sequence"/>
</dbReference>
<keyword evidence="8 9" id="KW-0482">Metalloprotease</keyword>
<dbReference type="Gene3D" id="1.10.1370.10">
    <property type="entry name" value="Neurolysin, domain 3"/>
    <property type="match status" value="1"/>
</dbReference>
<evidence type="ECO:0000256" key="8">
    <source>
        <dbReference type="ARBA" id="ARBA00023049"/>
    </source>
</evidence>
<evidence type="ECO:0000256" key="5">
    <source>
        <dbReference type="ARBA" id="ARBA00022723"/>
    </source>
</evidence>
<dbReference type="Gene3D" id="3.40.390.10">
    <property type="entry name" value="Collagenase (Catalytic Domain)"/>
    <property type="match status" value="1"/>
</dbReference>
<evidence type="ECO:0000313" key="12">
    <source>
        <dbReference type="EMBL" id="KNE01956.1"/>
    </source>
</evidence>
<dbReference type="InterPro" id="IPR024079">
    <property type="entry name" value="MetalloPept_cat_dom_sf"/>
</dbReference>
<evidence type="ECO:0000313" key="13">
    <source>
        <dbReference type="Proteomes" id="UP000037122"/>
    </source>
</evidence>
<dbReference type="PANTHER" id="PTHR11804:SF84">
    <property type="entry name" value="SACCHAROLYSIN"/>
    <property type="match status" value="1"/>
</dbReference>
<proteinExistence type="inferred from homology"/>
<organism evidence="12 13">
    <name type="scientific">Candidozyma auris</name>
    <name type="common">Yeast</name>
    <name type="synonym">Candida auris</name>
    <dbReference type="NCBI Taxonomy" id="498019"/>
    <lineage>
        <taxon>Eukaryota</taxon>
        <taxon>Fungi</taxon>
        <taxon>Dikarya</taxon>
        <taxon>Ascomycota</taxon>
        <taxon>Saccharomycotina</taxon>
        <taxon>Pichiomycetes</taxon>
        <taxon>Metschnikowiaceae</taxon>
        <taxon>Candidozyma</taxon>
    </lineage>
</organism>
<dbReference type="EMBL" id="LGST01000007">
    <property type="protein sequence ID" value="KNE01956.1"/>
    <property type="molecule type" value="Genomic_DNA"/>
</dbReference>
<evidence type="ECO:0000256" key="7">
    <source>
        <dbReference type="ARBA" id="ARBA00022833"/>
    </source>
</evidence>
<name>A0A0L0P7F1_CANAR</name>
<dbReference type="GO" id="GO:0005758">
    <property type="term" value="C:mitochondrial intermembrane space"/>
    <property type="evidence" value="ECO:0007669"/>
    <property type="project" value="EnsemblFungi"/>
</dbReference>
<dbReference type="Pfam" id="PF01432">
    <property type="entry name" value="Peptidase_M3"/>
    <property type="match status" value="1"/>
</dbReference>
<evidence type="ECO:0000256" key="10">
    <source>
        <dbReference type="SAM" id="Phobius"/>
    </source>
</evidence>
<accession>A0A0L0P7F1</accession>
<comment type="cofactor">
    <cofactor evidence="9">
        <name>Zn(2+)</name>
        <dbReference type="ChEBI" id="CHEBI:29105"/>
    </cofactor>
    <text evidence="9">Binds 1 zinc ion.</text>
</comment>
<gene>
    <name evidence="12" type="ORF">QG37_00891</name>
</gene>
<dbReference type="InterPro" id="IPR024077">
    <property type="entry name" value="Neurolysin/TOP_dom2"/>
</dbReference>
<evidence type="ECO:0000256" key="4">
    <source>
        <dbReference type="ARBA" id="ARBA00022670"/>
    </source>
</evidence>
<keyword evidence="6 9" id="KW-0378">Hydrolase</keyword>
<dbReference type="VEuPathDB" id="FungiDB:QG37_00891"/>
<dbReference type="VEuPathDB" id="FungiDB:B9J08_003707"/>
<feature type="transmembrane region" description="Helical" evidence="10">
    <location>
        <begin position="51"/>
        <end position="70"/>
    </location>
</feature>
<dbReference type="InterPro" id="IPR045090">
    <property type="entry name" value="Pept_M3A_M3B"/>
</dbReference>